<sequence length="409" mass="46504">MDMATNVHNAVLADFTPVRVSKPVPQRITLELSAFGFAKAHCLNNGIKDKEGFRRVYREVKEKFDKYALSPSHIKRRQLVFFPRLTDIRFADGEFVLAAPEFEHLQIFKDKNDPKGIDLKARHESYGKVVAGCLNQMYDDRSEAPDDVIHVTCSGYLAPSPVERMVANKEWFNTTVTHSYHMGCYGAFPAIKMAHGFLSSSRFSVTPPKTRVDIIHTELLSMHNNIEDFRAENIITMTLFADGFIRYSMYPEEVAREKRLPGFKILAFNEHLLPDSAEDMTWVPGSHQFHMTLSVMVPVVLKKHVRSFVESLLRRLDIDFETEKDKLTFAIHPGGPKIVEHIQDELRLREDQVAISKEVFRENGNMSSATVPHILKAILDEQTIPRGRRVVALGFGPGLTITGLVLEKI</sequence>
<comment type="similarity">
    <text evidence="1">Belongs to the thiolase-like superfamily. Chalcone/stilbene synthases family.</text>
</comment>
<dbReference type="SUPFAM" id="SSF53901">
    <property type="entry name" value="Thiolase-like"/>
    <property type="match status" value="2"/>
</dbReference>
<dbReference type="EMBL" id="OX458333">
    <property type="protein sequence ID" value="CAI8849556.1"/>
    <property type="molecule type" value="Genomic_DNA"/>
</dbReference>
<dbReference type="Proteomes" id="UP001162030">
    <property type="component" value="Chromosome"/>
</dbReference>
<dbReference type="Gene3D" id="3.40.47.10">
    <property type="match status" value="1"/>
</dbReference>
<organism evidence="4 5">
    <name type="scientific">Methylocaldum szegediense</name>
    <dbReference type="NCBI Taxonomy" id="73780"/>
    <lineage>
        <taxon>Bacteria</taxon>
        <taxon>Pseudomonadati</taxon>
        <taxon>Pseudomonadota</taxon>
        <taxon>Gammaproteobacteria</taxon>
        <taxon>Methylococcales</taxon>
        <taxon>Methylococcaceae</taxon>
        <taxon>Methylocaldum</taxon>
    </lineage>
</organism>
<feature type="domain" description="Chalcone/stilbene synthase C-terminal" evidence="3">
    <location>
        <begin position="287"/>
        <end position="408"/>
    </location>
</feature>
<protein>
    <submittedName>
        <fullName evidence="4">Chalcone/stilbene synthase domain-containing protein</fullName>
    </submittedName>
</protein>
<evidence type="ECO:0000256" key="1">
    <source>
        <dbReference type="ARBA" id="ARBA00005531"/>
    </source>
</evidence>
<dbReference type="Pfam" id="PF02797">
    <property type="entry name" value="Chal_sti_synt_C"/>
    <property type="match status" value="1"/>
</dbReference>
<accession>A0ABM9I2L7</accession>
<dbReference type="InterPro" id="IPR012328">
    <property type="entry name" value="Chalcone/stilbene_synt_C"/>
</dbReference>
<reference evidence="4 5" key="1">
    <citation type="submission" date="2023-03" db="EMBL/GenBank/DDBJ databases">
        <authorList>
            <person name="Pearce D."/>
        </authorList>
    </citation>
    <scope>NUCLEOTIDE SEQUENCE [LARGE SCALE GENOMIC DNA]</scope>
    <source>
        <strain evidence="4">Msz</strain>
    </source>
</reference>
<name>A0ABM9I2L7_9GAMM</name>
<gene>
    <name evidence="4" type="ORF">MSZNOR_2482</name>
</gene>
<evidence type="ECO:0000256" key="2">
    <source>
        <dbReference type="ARBA" id="ARBA00022679"/>
    </source>
</evidence>
<keyword evidence="2" id="KW-0808">Transferase</keyword>
<keyword evidence="5" id="KW-1185">Reference proteome</keyword>
<dbReference type="InterPro" id="IPR016039">
    <property type="entry name" value="Thiolase-like"/>
</dbReference>
<proteinExistence type="inferred from homology"/>
<dbReference type="PANTHER" id="PTHR11877:SF46">
    <property type="entry name" value="TYPE III POLYKETIDE SYNTHASE A"/>
    <property type="match status" value="1"/>
</dbReference>
<evidence type="ECO:0000313" key="5">
    <source>
        <dbReference type="Proteomes" id="UP001162030"/>
    </source>
</evidence>
<dbReference type="InterPro" id="IPR011141">
    <property type="entry name" value="Polyketide_synthase_type-III"/>
</dbReference>
<evidence type="ECO:0000259" key="3">
    <source>
        <dbReference type="Pfam" id="PF02797"/>
    </source>
</evidence>
<evidence type="ECO:0000313" key="4">
    <source>
        <dbReference type="EMBL" id="CAI8849556.1"/>
    </source>
</evidence>
<dbReference type="PANTHER" id="PTHR11877">
    <property type="entry name" value="HYDROXYMETHYLGLUTARYL-COA SYNTHASE"/>
    <property type="match status" value="1"/>
</dbReference>